<organism evidence="1 2">
    <name type="scientific">Cinchona calisaya</name>
    <dbReference type="NCBI Taxonomy" id="153742"/>
    <lineage>
        <taxon>Eukaryota</taxon>
        <taxon>Viridiplantae</taxon>
        <taxon>Streptophyta</taxon>
        <taxon>Embryophyta</taxon>
        <taxon>Tracheophyta</taxon>
        <taxon>Spermatophyta</taxon>
        <taxon>Magnoliopsida</taxon>
        <taxon>eudicotyledons</taxon>
        <taxon>Gunneridae</taxon>
        <taxon>Pentapetalae</taxon>
        <taxon>asterids</taxon>
        <taxon>lamiids</taxon>
        <taxon>Gentianales</taxon>
        <taxon>Rubiaceae</taxon>
        <taxon>Cinchonoideae</taxon>
        <taxon>Cinchoneae</taxon>
        <taxon>Cinchona</taxon>
    </lineage>
</organism>
<name>A0ABD2YS93_9GENT</name>
<evidence type="ECO:0000313" key="1">
    <source>
        <dbReference type="EMBL" id="KAL3509828.1"/>
    </source>
</evidence>
<reference evidence="1 2" key="1">
    <citation type="submission" date="2024-11" db="EMBL/GenBank/DDBJ databases">
        <title>A near-complete genome assembly of Cinchona calisaya.</title>
        <authorList>
            <person name="Lian D.C."/>
            <person name="Zhao X.W."/>
            <person name="Wei L."/>
        </authorList>
    </citation>
    <scope>NUCLEOTIDE SEQUENCE [LARGE SCALE GENOMIC DNA]</scope>
    <source>
        <tissue evidence="1">Nenye</tissue>
    </source>
</reference>
<sequence length="142" mass="16306">MFYFLLFNLLLTHFEKKCEKEKSLKKTLILYILPLFSRLLCSSLSLASSTCPSSSFSISLSFSSYLLHSTFSPFSILPSSSSRMPFLLLLRSLILSSSTFHSLIFSGEHYLRFGVLDRAHNSSFLDLKLERDIIDDFLDENR</sequence>
<keyword evidence="2" id="KW-1185">Reference proteome</keyword>
<gene>
    <name evidence="1" type="ORF">ACH5RR_029229</name>
</gene>
<accession>A0ABD2YS93</accession>
<comment type="caution">
    <text evidence="1">The sequence shown here is derived from an EMBL/GenBank/DDBJ whole genome shotgun (WGS) entry which is preliminary data.</text>
</comment>
<evidence type="ECO:0000313" key="2">
    <source>
        <dbReference type="Proteomes" id="UP001630127"/>
    </source>
</evidence>
<dbReference type="Proteomes" id="UP001630127">
    <property type="component" value="Unassembled WGS sequence"/>
</dbReference>
<protein>
    <submittedName>
        <fullName evidence="1">Uncharacterized protein</fullName>
    </submittedName>
</protein>
<proteinExistence type="predicted"/>
<dbReference type="EMBL" id="JBJUIK010000012">
    <property type="protein sequence ID" value="KAL3509828.1"/>
    <property type="molecule type" value="Genomic_DNA"/>
</dbReference>
<dbReference type="AlphaFoldDB" id="A0ABD2YS93"/>